<dbReference type="HOGENOM" id="CLU_1769447_0_0_1"/>
<reference evidence="1 2" key="1">
    <citation type="submission" date="2014-04" db="EMBL/GenBank/DDBJ databases">
        <authorList>
            <consortium name="DOE Joint Genome Institute"/>
            <person name="Kuo A."/>
            <person name="Girlanda M."/>
            <person name="Perotto S."/>
            <person name="Kohler A."/>
            <person name="Nagy L.G."/>
            <person name="Floudas D."/>
            <person name="Copeland A."/>
            <person name="Barry K.W."/>
            <person name="Cichocki N."/>
            <person name="Veneault-Fourrey C."/>
            <person name="LaButti K."/>
            <person name="Lindquist E.A."/>
            <person name="Lipzen A."/>
            <person name="Lundell T."/>
            <person name="Morin E."/>
            <person name="Murat C."/>
            <person name="Sun H."/>
            <person name="Tunlid A."/>
            <person name="Henrissat B."/>
            <person name="Grigoriev I.V."/>
            <person name="Hibbett D.S."/>
            <person name="Martin F."/>
            <person name="Nordberg H.P."/>
            <person name="Cantor M.N."/>
            <person name="Hua S.X."/>
        </authorList>
    </citation>
    <scope>NUCLEOTIDE SEQUENCE [LARGE SCALE GENOMIC DNA]</scope>
    <source>
        <strain evidence="1 2">MUT 4182</strain>
    </source>
</reference>
<gene>
    <name evidence="1" type="ORF">M407DRAFT_27132</name>
</gene>
<protein>
    <submittedName>
        <fullName evidence="1">Uncharacterized protein</fullName>
    </submittedName>
</protein>
<sequence length="147" mass="16317">MGGAHAVIPTFSLNKDTLLSPSTQPAVQGLDRNPTFDYVITLPHPKPDYGVTMPHPLGKMFFLLNRNRAMESGDHTAVEFVYQYLSNFAKQHGLNTKIVRDQLVAEYGVPASLLEQTRLKVVPGSPPRLEKGFPSFLFIQAYSQIAC</sequence>
<accession>A0A0C3QD40</accession>
<proteinExistence type="predicted"/>
<reference evidence="2" key="2">
    <citation type="submission" date="2015-01" db="EMBL/GenBank/DDBJ databases">
        <title>Evolutionary Origins and Diversification of the Mycorrhizal Mutualists.</title>
        <authorList>
            <consortium name="DOE Joint Genome Institute"/>
            <consortium name="Mycorrhizal Genomics Consortium"/>
            <person name="Kohler A."/>
            <person name="Kuo A."/>
            <person name="Nagy L.G."/>
            <person name="Floudas D."/>
            <person name="Copeland A."/>
            <person name="Barry K.W."/>
            <person name="Cichocki N."/>
            <person name="Veneault-Fourrey C."/>
            <person name="LaButti K."/>
            <person name="Lindquist E.A."/>
            <person name="Lipzen A."/>
            <person name="Lundell T."/>
            <person name="Morin E."/>
            <person name="Murat C."/>
            <person name="Riley R."/>
            <person name="Ohm R."/>
            <person name="Sun H."/>
            <person name="Tunlid A."/>
            <person name="Henrissat B."/>
            <person name="Grigoriev I.V."/>
            <person name="Hibbett D.S."/>
            <person name="Martin F."/>
        </authorList>
    </citation>
    <scope>NUCLEOTIDE SEQUENCE [LARGE SCALE GENOMIC DNA]</scope>
    <source>
        <strain evidence="2">MUT 4182</strain>
    </source>
</reference>
<dbReference type="AlphaFoldDB" id="A0A0C3QD40"/>
<dbReference type="EMBL" id="KN823085">
    <property type="protein sequence ID" value="KIO23441.1"/>
    <property type="molecule type" value="Genomic_DNA"/>
</dbReference>
<dbReference type="OrthoDB" id="2975457at2759"/>
<evidence type="ECO:0000313" key="2">
    <source>
        <dbReference type="Proteomes" id="UP000054248"/>
    </source>
</evidence>
<evidence type="ECO:0000313" key="1">
    <source>
        <dbReference type="EMBL" id="KIO23441.1"/>
    </source>
</evidence>
<name>A0A0C3QD40_9AGAM</name>
<dbReference type="Proteomes" id="UP000054248">
    <property type="component" value="Unassembled WGS sequence"/>
</dbReference>
<organism evidence="1 2">
    <name type="scientific">Tulasnella calospora MUT 4182</name>
    <dbReference type="NCBI Taxonomy" id="1051891"/>
    <lineage>
        <taxon>Eukaryota</taxon>
        <taxon>Fungi</taxon>
        <taxon>Dikarya</taxon>
        <taxon>Basidiomycota</taxon>
        <taxon>Agaricomycotina</taxon>
        <taxon>Agaricomycetes</taxon>
        <taxon>Cantharellales</taxon>
        <taxon>Tulasnellaceae</taxon>
        <taxon>Tulasnella</taxon>
    </lineage>
</organism>
<keyword evidence="2" id="KW-1185">Reference proteome</keyword>